<dbReference type="Gene3D" id="1.25.40.10">
    <property type="entry name" value="Tetratricopeptide repeat domain"/>
    <property type="match status" value="1"/>
</dbReference>
<reference evidence="2 3" key="1">
    <citation type="submission" date="2018-07" db="EMBL/GenBank/DDBJ databases">
        <title>Venubactetium sediminum gen. nov., sp. nov., isolated from a marine solar saltern.</title>
        <authorList>
            <person name="Wang S."/>
        </authorList>
    </citation>
    <scope>NUCLEOTIDE SEQUENCE [LARGE SCALE GENOMIC DNA]</scope>
    <source>
        <strain evidence="2 3">WD2A32</strain>
    </source>
</reference>
<dbReference type="InterPro" id="IPR005158">
    <property type="entry name" value="BTAD"/>
</dbReference>
<dbReference type="InterPro" id="IPR016032">
    <property type="entry name" value="Sig_transdc_resp-reg_C-effctor"/>
</dbReference>
<dbReference type="EMBL" id="QPMH01000016">
    <property type="protein sequence ID" value="RDD61012.1"/>
    <property type="molecule type" value="Genomic_DNA"/>
</dbReference>
<dbReference type="InterPro" id="IPR011990">
    <property type="entry name" value="TPR-like_helical_dom_sf"/>
</dbReference>
<dbReference type="Gene3D" id="1.10.10.10">
    <property type="entry name" value="Winged helix-like DNA-binding domain superfamily/Winged helix DNA-binding domain"/>
    <property type="match status" value="1"/>
</dbReference>
<evidence type="ECO:0000313" key="2">
    <source>
        <dbReference type="EMBL" id="RDD61012.1"/>
    </source>
</evidence>
<name>A0A369T7Z4_9PROT</name>
<dbReference type="PANTHER" id="PTHR35807">
    <property type="entry name" value="TRANSCRIPTIONAL REGULATOR REDD-RELATED"/>
    <property type="match status" value="1"/>
</dbReference>
<dbReference type="RefSeq" id="WP_114583015.1">
    <property type="nucleotide sequence ID" value="NZ_QPMH01000016.1"/>
</dbReference>
<dbReference type="InterPro" id="IPR036388">
    <property type="entry name" value="WH-like_DNA-bd_sf"/>
</dbReference>
<dbReference type="GO" id="GO:0003677">
    <property type="term" value="F:DNA binding"/>
    <property type="evidence" value="ECO:0007669"/>
    <property type="project" value="InterPro"/>
</dbReference>
<gene>
    <name evidence="2" type="ORF">DRB17_14900</name>
</gene>
<keyword evidence="3" id="KW-1185">Reference proteome</keyword>
<dbReference type="GO" id="GO:0006355">
    <property type="term" value="P:regulation of DNA-templated transcription"/>
    <property type="evidence" value="ECO:0007669"/>
    <property type="project" value="InterPro"/>
</dbReference>
<accession>A0A369T7Z4</accession>
<evidence type="ECO:0000313" key="3">
    <source>
        <dbReference type="Proteomes" id="UP000253941"/>
    </source>
</evidence>
<protein>
    <recommendedName>
        <fullName evidence="1">Bacterial transcriptional activator domain-containing protein</fullName>
    </recommendedName>
</protein>
<dbReference type="SMART" id="SM01043">
    <property type="entry name" value="BTAD"/>
    <property type="match status" value="1"/>
</dbReference>
<dbReference type="AlphaFoldDB" id="A0A369T7Z4"/>
<dbReference type="SUPFAM" id="SSF46894">
    <property type="entry name" value="C-terminal effector domain of the bipartite response regulators"/>
    <property type="match status" value="1"/>
</dbReference>
<proteinExistence type="predicted"/>
<dbReference type="Proteomes" id="UP000253941">
    <property type="component" value="Unassembled WGS sequence"/>
</dbReference>
<dbReference type="Pfam" id="PF03704">
    <property type="entry name" value="BTAD"/>
    <property type="match status" value="1"/>
</dbReference>
<sequence>MASVALEIYMLGRQRLLYRDRELFLNLRKGWALLGWLLVSPDQRGDRSRLAGTLWAEASEDRARRCLNTTMWRLREVMRSAGVDPDAVFDTCGDSVAIRSDAPVISDVGTFDAMTRGLPALSDDEAAHRRLAEAIAIYRGDFLVSHDDDWVMLVRENLRARYIKAQEDLLQHHLGASQWMQAIDVGRQLLENDPLLEHVHRTLIQCHGALGERTAARRQFEACARLLRVELDADPMPETVLALNAAVSTHALPSVAERLADATRDRTATEIQMALKHLMLAQSILQRVCRQPDDNEAEPEA</sequence>
<dbReference type="InterPro" id="IPR051677">
    <property type="entry name" value="AfsR-DnrI-RedD_regulator"/>
</dbReference>
<dbReference type="SUPFAM" id="SSF48452">
    <property type="entry name" value="TPR-like"/>
    <property type="match status" value="1"/>
</dbReference>
<organism evidence="2 3">
    <name type="scientific">Ferruginivarius sediminum</name>
    <dbReference type="NCBI Taxonomy" id="2661937"/>
    <lineage>
        <taxon>Bacteria</taxon>
        <taxon>Pseudomonadati</taxon>
        <taxon>Pseudomonadota</taxon>
        <taxon>Alphaproteobacteria</taxon>
        <taxon>Rhodospirillales</taxon>
        <taxon>Rhodospirillaceae</taxon>
        <taxon>Ferruginivarius</taxon>
    </lineage>
</organism>
<evidence type="ECO:0000259" key="1">
    <source>
        <dbReference type="SMART" id="SM01043"/>
    </source>
</evidence>
<comment type="caution">
    <text evidence="2">The sequence shown here is derived from an EMBL/GenBank/DDBJ whole genome shotgun (WGS) entry which is preliminary data.</text>
</comment>
<feature type="domain" description="Bacterial transcriptional activator" evidence="1">
    <location>
        <begin position="106"/>
        <end position="247"/>
    </location>
</feature>